<dbReference type="InterPro" id="IPR001708">
    <property type="entry name" value="YidC/ALB3/OXA1/COX18"/>
</dbReference>
<organism evidence="12 13">
    <name type="scientific">Heliobacterium mobile</name>
    <name type="common">Heliobacillus mobilis</name>
    <dbReference type="NCBI Taxonomy" id="28064"/>
    <lineage>
        <taxon>Bacteria</taxon>
        <taxon>Bacillati</taxon>
        <taxon>Bacillota</taxon>
        <taxon>Clostridia</taxon>
        <taxon>Eubacteriales</taxon>
        <taxon>Heliobacteriaceae</taxon>
        <taxon>Heliobacterium</taxon>
    </lineage>
</organism>
<keyword evidence="7 10" id="KW-0472">Membrane</keyword>
<gene>
    <name evidence="12" type="primary">yidC</name>
    <name evidence="12" type="ORF">GJ688_16795</name>
</gene>
<keyword evidence="5" id="KW-0653">Protein transport</keyword>
<evidence type="ECO:0000256" key="5">
    <source>
        <dbReference type="ARBA" id="ARBA00022927"/>
    </source>
</evidence>
<name>A0A6I3SNX0_HELMO</name>
<evidence type="ECO:0000256" key="6">
    <source>
        <dbReference type="ARBA" id="ARBA00022989"/>
    </source>
</evidence>
<dbReference type="Proteomes" id="UP000430670">
    <property type="component" value="Unassembled WGS sequence"/>
</dbReference>
<dbReference type="PANTHER" id="PTHR12428:SF65">
    <property type="entry name" value="CYTOCHROME C OXIDASE ASSEMBLY PROTEIN COX18, MITOCHONDRIAL"/>
    <property type="match status" value="1"/>
</dbReference>
<feature type="transmembrane region" description="Helical" evidence="10">
    <location>
        <begin position="198"/>
        <end position="214"/>
    </location>
</feature>
<feature type="transmembrane region" description="Helical" evidence="10">
    <location>
        <begin position="136"/>
        <end position="155"/>
    </location>
</feature>
<dbReference type="GO" id="GO:0032977">
    <property type="term" value="F:membrane insertase activity"/>
    <property type="evidence" value="ECO:0007669"/>
    <property type="project" value="InterPro"/>
</dbReference>
<evidence type="ECO:0000256" key="2">
    <source>
        <dbReference type="ARBA" id="ARBA00022448"/>
    </source>
</evidence>
<dbReference type="GO" id="GO:0015031">
    <property type="term" value="P:protein transport"/>
    <property type="evidence" value="ECO:0007669"/>
    <property type="project" value="UniProtKB-KW"/>
</dbReference>
<dbReference type="Pfam" id="PF02096">
    <property type="entry name" value="60KD_IMP"/>
    <property type="match status" value="1"/>
</dbReference>
<proteinExistence type="inferred from homology"/>
<dbReference type="InterPro" id="IPR028055">
    <property type="entry name" value="YidC/Oxa/ALB_C"/>
</dbReference>
<evidence type="ECO:0000313" key="12">
    <source>
        <dbReference type="EMBL" id="MTV50599.1"/>
    </source>
</evidence>
<evidence type="ECO:0000256" key="7">
    <source>
        <dbReference type="ARBA" id="ARBA00023136"/>
    </source>
</evidence>
<evidence type="ECO:0000256" key="4">
    <source>
        <dbReference type="ARBA" id="ARBA00022692"/>
    </source>
</evidence>
<dbReference type="OrthoDB" id="9780552at2"/>
<dbReference type="InterPro" id="IPR047196">
    <property type="entry name" value="YidC_ALB_C"/>
</dbReference>
<keyword evidence="4 9" id="KW-0812">Transmembrane</keyword>
<dbReference type="GO" id="GO:0005886">
    <property type="term" value="C:plasma membrane"/>
    <property type="evidence" value="ECO:0007669"/>
    <property type="project" value="UniProtKB-SubCell"/>
</dbReference>
<evidence type="ECO:0000313" key="13">
    <source>
        <dbReference type="Proteomes" id="UP000430670"/>
    </source>
</evidence>
<evidence type="ECO:0000256" key="10">
    <source>
        <dbReference type="SAM" id="Phobius"/>
    </source>
</evidence>
<keyword evidence="8" id="KW-0143">Chaperone</keyword>
<protein>
    <submittedName>
        <fullName evidence="12">Membrane protein insertase YidC</fullName>
    </submittedName>
</protein>
<keyword evidence="6 10" id="KW-1133">Transmembrane helix</keyword>
<dbReference type="RefSeq" id="WP_155477680.1">
    <property type="nucleotide sequence ID" value="NZ_WNKU01000029.1"/>
</dbReference>
<evidence type="ECO:0000259" key="11">
    <source>
        <dbReference type="Pfam" id="PF02096"/>
    </source>
</evidence>
<dbReference type="EMBL" id="WNKU01000029">
    <property type="protein sequence ID" value="MTV50599.1"/>
    <property type="molecule type" value="Genomic_DNA"/>
</dbReference>
<evidence type="ECO:0000256" key="8">
    <source>
        <dbReference type="ARBA" id="ARBA00023186"/>
    </source>
</evidence>
<evidence type="ECO:0000256" key="9">
    <source>
        <dbReference type="RuleBase" id="RU003945"/>
    </source>
</evidence>
<accession>A0A6I3SNX0</accession>
<comment type="similarity">
    <text evidence="9">Belongs to the OXA1/ALB3/YidC family.</text>
</comment>
<comment type="caution">
    <text evidence="12">The sequence shown here is derived from an EMBL/GenBank/DDBJ whole genome shotgun (WGS) entry which is preliminary data.</text>
</comment>
<feature type="domain" description="Membrane insertase YidC/Oxa/ALB C-terminal" evidence="11">
    <location>
        <begin position="31"/>
        <end position="216"/>
    </location>
</feature>
<feature type="transmembrane region" description="Helical" evidence="10">
    <location>
        <begin position="20"/>
        <end position="46"/>
    </location>
</feature>
<dbReference type="PANTHER" id="PTHR12428">
    <property type="entry name" value="OXA1"/>
    <property type="match status" value="1"/>
</dbReference>
<dbReference type="PRINTS" id="PR01900">
    <property type="entry name" value="YIDCPROTEIN"/>
</dbReference>
<keyword evidence="3" id="KW-1003">Cell membrane</keyword>
<dbReference type="GO" id="GO:0051205">
    <property type="term" value="P:protein insertion into membrane"/>
    <property type="evidence" value="ECO:0007669"/>
    <property type="project" value="TreeGrafter"/>
</dbReference>
<dbReference type="CDD" id="cd20070">
    <property type="entry name" value="5TM_YidC_Alb3"/>
    <property type="match status" value="1"/>
</dbReference>
<dbReference type="NCBIfam" id="TIGR03592">
    <property type="entry name" value="yidC_oxa1_cterm"/>
    <property type="match status" value="1"/>
</dbReference>
<dbReference type="AlphaFoldDB" id="A0A6I3SNX0"/>
<keyword evidence="2" id="KW-0813">Transport</keyword>
<evidence type="ECO:0000256" key="3">
    <source>
        <dbReference type="ARBA" id="ARBA00022475"/>
    </source>
</evidence>
<reference evidence="12 13" key="1">
    <citation type="submission" date="2019-11" db="EMBL/GenBank/DDBJ databases">
        <title>Whole-genome sequence of a the green, strictly anaerobic photosynthetic bacterium Heliobacillus mobilis DSM 6151.</title>
        <authorList>
            <person name="Kyndt J.A."/>
            <person name="Meyer T.E."/>
        </authorList>
    </citation>
    <scope>NUCLEOTIDE SEQUENCE [LARGE SCALE GENOMIC DNA]</scope>
    <source>
        <strain evidence="12 13">DSM 6151</strain>
    </source>
</reference>
<comment type="subcellular location">
    <subcellularLocation>
        <location evidence="1">Cell membrane</location>
        <topology evidence="1">Multi-pass membrane protein</topology>
    </subcellularLocation>
    <subcellularLocation>
        <location evidence="9">Membrane</location>
        <topology evidence="9">Multi-pass membrane protein</topology>
    </subcellularLocation>
</comment>
<sequence length="227" mass="25544">MRVLWDQLVKSFTDMIEFFYSITVTAGVPSYGLAIVLITIVIKMLLYPLSAKQMKSMKAMSELAPKQKAIQEKYKKDPQKAQEAMMALYKEHGVNPLSGCLPLIIQFPILIAFYNGLRNFQFQNEAHAQFLWVPNLSLVDPYILPLLAAATTFLQMKVSSPATSTGNAQAEQTQKIMLYVMPVMIGWMAHNFPAGLSLYWVVFNTVGILQQLYINRSLNVRKGEGTA</sequence>
<keyword evidence="13" id="KW-1185">Reference proteome</keyword>
<feature type="transmembrane region" description="Helical" evidence="10">
    <location>
        <begin position="94"/>
        <end position="116"/>
    </location>
</feature>
<evidence type="ECO:0000256" key="1">
    <source>
        <dbReference type="ARBA" id="ARBA00004651"/>
    </source>
</evidence>
<dbReference type="PRINTS" id="PR00701">
    <property type="entry name" value="60KDINNERMP"/>
</dbReference>